<dbReference type="GO" id="GO:0016773">
    <property type="term" value="F:phosphotransferase activity, alcohol group as acceptor"/>
    <property type="evidence" value="ECO:0007669"/>
    <property type="project" value="InterPro"/>
</dbReference>
<dbReference type="Gene3D" id="3.40.1190.20">
    <property type="match status" value="1"/>
</dbReference>
<dbReference type="GO" id="GO:0005524">
    <property type="term" value="F:ATP binding"/>
    <property type="evidence" value="ECO:0007669"/>
    <property type="project" value="UniProtKB-KW"/>
</dbReference>
<dbReference type="EMBL" id="PDJE01000001">
    <property type="protein sequence ID" value="PFG31799.1"/>
    <property type="molecule type" value="Genomic_DNA"/>
</dbReference>
<keyword evidence="14" id="KW-1185">Reference proteome</keyword>
<dbReference type="Pfam" id="PF01467">
    <property type="entry name" value="CTP_transf_like"/>
    <property type="match status" value="1"/>
</dbReference>
<gene>
    <name evidence="13" type="ORF">ATJ78_2779</name>
</gene>
<evidence type="ECO:0000313" key="13">
    <source>
        <dbReference type="EMBL" id="PFG31799.1"/>
    </source>
</evidence>
<evidence type="ECO:0000256" key="9">
    <source>
        <dbReference type="ARBA" id="ARBA00023277"/>
    </source>
</evidence>
<dbReference type="NCBIfam" id="TIGR02199">
    <property type="entry name" value="rfaE_dom_II"/>
    <property type="match status" value="1"/>
</dbReference>
<dbReference type="PANTHER" id="PTHR46969">
    <property type="entry name" value="BIFUNCTIONAL PROTEIN HLDE"/>
    <property type="match status" value="1"/>
</dbReference>
<evidence type="ECO:0000256" key="10">
    <source>
        <dbReference type="ARBA" id="ARBA00047428"/>
    </source>
</evidence>
<feature type="domain" description="Carbohydrate kinase PfkB" evidence="11">
    <location>
        <begin position="19"/>
        <end position="318"/>
    </location>
</feature>
<protein>
    <recommendedName>
        <fullName evidence="2">D-glycero-beta-D-manno-heptose 1-phosphate adenylyltransferase</fullName>
        <ecNumber evidence="2">2.7.7.70</ecNumber>
    </recommendedName>
</protein>
<keyword evidence="9" id="KW-0119">Carbohydrate metabolism</keyword>
<keyword evidence="3 13" id="KW-0808">Transferase</keyword>
<feature type="domain" description="Cytidyltransferase-like" evidence="12">
    <location>
        <begin position="355"/>
        <end position="452"/>
    </location>
</feature>
<dbReference type="AlphaFoldDB" id="A0A2A9E0S6"/>
<dbReference type="GO" id="GO:0033785">
    <property type="term" value="F:heptose 7-phosphate kinase activity"/>
    <property type="evidence" value="ECO:0007669"/>
    <property type="project" value="TreeGrafter"/>
</dbReference>
<organism evidence="13 14">
    <name type="scientific">Paramicrobacterium agarici</name>
    <dbReference type="NCBI Taxonomy" id="630514"/>
    <lineage>
        <taxon>Bacteria</taxon>
        <taxon>Bacillati</taxon>
        <taxon>Actinomycetota</taxon>
        <taxon>Actinomycetes</taxon>
        <taxon>Micrococcales</taxon>
        <taxon>Microbacteriaceae</taxon>
        <taxon>Paramicrobacterium</taxon>
    </lineage>
</organism>
<dbReference type="PROSITE" id="PS00583">
    <property type="entry name" value="PFKB_KINASES_1"/>
    <property type="match status" value="1"/>
</dbReference>
<comment type="caution">
    <text evidence="13">The sequence shown here is derived from an EMBL/GenBank/DDBJ whole genome shotgun (WGS) entry which is preliminary data.</text>
</comment>
<accession>A0A2A9E0S6</accession>
<dbReference type="RefSeq" id="WP_098408762.1">
    <property type="nucleotide sequence ID" value="NZ_PDJE01000001.1"/>
</dbReference>
<dbReference type="EC" id="2.7.7.70" evidence="2"/>
<evidence type="ECO:0000256" key="8">
    <source>
        <dbReference type="ARBA" id="ARBA00023268"/>
    </source>
</evidence>
<dbReference type="SUPFAM" id="SSF53613">
    <property type="entry name" value="Ribokinase-like"/>
    <property type="match status" value="1"/>
</dbReference>
<keyword evidence="5" id="KW-0547">Nucleotide-binding</keyword>
<dbReference type="InterPro" id="IPR011611">
    <property type="entry name" value="PfkB_dom"/>
</dbReference>
<keyword evidence="8" id="KW-0511">Multifunctional enzyme</keyword>
<dbReference type="InterPro" id="IPR029056">
    <property type="entry name" value="Ribokinase-like"/>
</dbReference>
<comment type="catalytic activity">
    <reaction evidence="10">
        <text>D-glycero-beta-D-manno-heptose 1-phosphate + ATP + H(+) = ADP-D-glycero-beta-D-manno-heptose + diphosphate</text>
        <dbReference type="Rhea" id="RHEA:27465"/>
        <dbReference type="ChEBI" id="CHEBI:15378"/>
        <dbReference type="ChEBI" id="CHEBI:30616"/>
        <dbReference type="ChEBI" id="CHEBI:33019"/>
        <dbReference type="ChEBI" id="CHEBI:59967"/>
        <dbReference type="ChEBI" id="CHEBI:61593"/>
        <dbReference type="EC" id="2.7.7.70"/>
    </reaction>
</comment>
<dbReference type="InterPro" id="IPR002173">
    <property type="entry name" value="Carboh/pur_kinase_PfkB_CS"/>
</dbReference>
<evidence type="ECO:0000256" key="1">
    <source>
        <dbReference type="ARBA" id="ARBA00004713"/>
    </source>
</evidence>
<keyword evidence="4" id="KW-0548">Nucleotidyltransferase</keyword>
<name>A0A2A9E0S6_9MICO</name>
<dbReference type="NCBIfam" id="TIGR00125">
    <property type="entry name" value="cyt_tran_rel"/>
    <property type="match status" value="1"/>
</dbReference>
<dbReference type="Pfam" id="PF00294">
    <property type="entry name" value="PfkB"/>
    <property type="match status" value="1"/>
</dbReference>
<comment type="pathway">
    <text evidence="1">Bacterial outer membrane biogenesis; LPS core biosynthesis.</text>
</comment>
<dbReference type="GO" id="GO:0009244">
    <property type="term" value="P:lipopolysaccharide core region biosynthetic process"/>
    <property type="evidence" value="ECO:0007669"/>
    <property type="project" value="UniProtKB-UniPathway"/>
</dbReference>
<dbReference type="GO" id="GO:0033786">
    <property type="term" value="F:heptose-1-phosphate adenylyltransferase activity"/>
    <property type="evidence" value="ECO:0007669"/>
    <property type="project" value="TreeGrafter"/>
</dbReference>
<keyword evidence="6 13" id="KW-0418">Kinase</keyword>
<evidence type="ECO:0000259" key="12">
    <source>
        <dbReference type="Pfam" id="PF01467"/>
    </source>
</evidence>
<dbReference type="GO" id="GO:0005829">
    <property type="term" value="C:cytosol"/>
    <property type="evidence" value="ECO:0007669"/>
    <property type="project" value="TreeGrafter"/>
</dbReference>
<dbReference type="InterPro" id="IPR004821">
    <property type="entry name" value="Cyt_trans-like"/>
</dbReference>
<dbReference type="InterPro" id="IPR011914">
    <property type="entry name" value="RfaE_dom_II"/>
</dbReference>
<evidence type="ECO:0000259" key="11">
    <source>
        <dbReference type="Pfam" id="PF00294"/>
    </source>
</evidence>
<proteinExistence type="predicted"/>
<evidence type="ECO:0000256" key="2">
    <source>
        <dbReference type="ARBA" id="ARBA00012519"/>
    </source>
</evidence>
<evidence type="ECO:0000256" key="4">
    <source>
        <dbReference type="ARBA" id="ARBA00022695"/>
    </source>
</evidence>
<dbReference type="Gene3D" id="3.40.50.620">
    <property type="entry name" value="HUPs"/>
    <property type="match status" value="1"/>
</dbReference>
<evidence type="ECO:0000256" key="6">
    <source>
        <dbReference type="ARBA" id="ARBA00022777"/>
    </source>
</evidence>
<evidence type="ECO:0000256" key="3">
    <source>
        <dbReference type="ARBA" id="ARBA00022679"/>
    </source>
</evidence>
<reference evidence="13 14" key="1">
    <citation type="submission" date="2017-10" db="EMBL/GenBank/DDBJ databases">
        <title>Sequencing the genomes of 1000 actinobacteria strains.</title>
        <authorList>
            <person name="Klenk H.-P."/>
        </authorList>
    </citation>
    <scope>NUCLEOTIDE SEQUENCE [LARGE SCALE GENOMIC DNA]</scope>
    <source>
        <strain evidence="13 14">DSM 21798</strain>
    </source>
</reference>
<evidence type="ECO:0000256" key="5">
    <source>
        <dbReference type="ARBA" id="ARBA00022741"/>
    </source>
</evidence>
<dbReference type="UniPathway" id="UPA00958"/>
<evidence type="ECO:0000313" key="14">
    <source>
        <dbReference type="Proteomes" id="UP000221369"/>
    </source>
</evidence>
<dbReference type="SUPFAM" id="SSF52374">
    <property type="entry name" value="Nucleotidylyl transferase"/>
    <property type="match status" value="1"/>
</dbReference>
<sequence>MTAALTVDLVTELAATSPRVVVIGDLILDGWWDGQAERMSREAPVPVVEIAHRRFAAGGAANTAVNLAAMGAQVRVVGAIGNDDAGRRLRVILEEAGVDTRDIIETDATDTIAKNRIVSEDQVIVRLDDVSSAGYPASVLADVADAAARAAAWADAEVICDYGCGLLSAEVLEKLASREQRPRTCIVDAHDLSRTAALHPDVVTPNADECSGLCDGLDLDDRPGSVARCREAIIEASGARSAVVTLDREGSVVLGEDGSTHRTYAHPAHEQQASGAGDTFTAALSLALSCDVPLALAADLAQLAADIVVRMHGTSVCSSADLRSELSPSDDQASDVDELSAAVAEHRASGRRIVFTNGCFDVLHRGHTASLRQAKHLGDVLVVAINDDASVRRLKGPDRPVNSAADRAAVLAALECVDYVTVFSTDTPIPLLEQLKPDVYAKGGDYTPQMLEETAVVRGYGGTVHVLDYVESHSTSGVVEQIRDRRPTRATEPG</sequence>
<keyword evidence="7" id="KW-0067">ATP-binding</keyword>
<dbReference type="PANTHER" id="PTHR46969:SF1">
    <property type="entry name" value="BIFUNCTIONAL PROTEIN HLDE"/>
    <property type="match status" value="1"/>
</dbReference>
<evidence type="ECO:0000256" key="7">
    <source>
        <dbReference type="ARBA" id="ARBA00022840"/>
    </source>
</evidence>
<dbReference type="InterPro" id="IPR014729">
    <property type="entry name" value="Rossmann-like_a/b/a_fold"/>
</dbReference>
<dbReference type="Proteomes" id="UP000221369">
    <property type="component" value="Unassembled WGS sequence"/>
</dbReference>